<dbReference type="InterPro" id="IPR012340">
    <property type="entry name" value="NA-bd_OB-fold"/>
</dbReference>
<dbReference type="PROSITE" id="PS50935">
    <property type="entry name" value="SSB"/>
    <property type="match status" value="1"/>
</dbReference>
<dbReference type="CDD" id="cd04496">
    <property type="entry name" value="SSB_OBF"/>
    <property type="match status" value="1"/>
</dbReference>
<evidence type="ECO:0008006" key="5">
    <source>
        <dbReference type="Google" id="ProtNLM"/>
    </source>
</evidence>
<dbReference type="PANTHER" id="PTHR10302">
    <property type="entry name" value="SINGLE-STRANDED DNA-BINDING PROTEIN"/>
    <property type="match status" value="1"/>
</dbReference>
<dbReference type="RefSeq" id="XP_019041982.1">
    <property type="nucleotide sequence ID" value="XM_019184473.1"/>
</dbReference>
<dbReference type="STRING" id="683960.A0A1E3PBJ7"/>
<sequence length="135" mass="15063">MLRSSVFSGLRTSARSFSSSPVSRASSYASTTFIGRVGQDLQETEASSGRKYLRYNIAVQQRKDLPVNWFPIMVFNEQQVSFMTQYIKKGAMVHVEALPEAQTLEGEDGSRQFRVSFIQKSVNLLSNPNSSEGAQ</sequence>
<dbReference type="GO" id="GO:0042645">
    <property type="term" value="C:mitochondrial nucleoid"/>
    <property type="evidence" value="ECO:0007669"/>
    <property type="project" value="EnsemblFungi"/>
</dbReference>
<reference evidence="3 4" key="1">
    <citation type="journal article" date="2016" name="Proc. Natl. Acad. Sci. U.S.A.">
        <title>Comparative genomics of biotechnologically important yeasts.</title>
        <authorList>
            <person name="Riley R."/>
            <person name="Haridas S."/>
            <person name="Wolfe K.H."/>
            <person name="Lopes M.R."/>
            <person name="Hittinger C.T."/>
            <person name="Goeker M."/>
            <person name="Salamov A.A."/>
            <person name="Wisecaver J.H."/>
            <person name="Long T.M."/>
            <person name="Calvey C.H."/>
            <person name="Aerts A.L."/>
            <person name="Barry K.W."/>
            <person name="Choi C."/>
            <person name="Clum A."/>
            <person name="Coughlan A.Y."/>
            <person name="Deshpande S."/>
            <person name="Douglass A.P."/>
            <person name="Hanson S.J."/>
            <person name="Klenk H.-P."/>
            <person name="LaButti K.M."/>
            <person name="Lapidus A."/>
            <person name="Lindquist E.A."/>
            <person name="Lipzen A.M."/>
            <person name="Meier-Kolthoff J.P."/>
            <person name="Ohm R.A."/>
            <person name="Otillar R.P."/>
            <person name="Pangilinan J.L."/>
            <person name="Peng Y."/>
            <person name="Rokas A."/>
            <person name="Rosa C.A."/>
            <person name="Scheuner C."/>
            <person name="Sibirny A.A."/>
            <person name="Slot J.C."/>
            <person name="Stielow J.B."/>
            <person name="Sun H."/>
            <person name="Kurtzman C.P."/>
            <person name="Blackwell M."/>
            <person name="Grigoriev I.V."/>
            <person name="Jeffries T.W."/>
        </authorList>
    </citation>
    <scope>NUCLEOTIDE SEQUENCE [LARGE SCALE GENOMIC DNA]</scope>
    <source>
        <strain evidence="4">ATCC 58044 / CBS 1984 / NCYC 433 / NRRL Y-366-8</strain>
    </source>
</reference>
<dbReference type="SUPFAM" id="SSF50249">
    <property type="entry name" value="Nucleic acid-binding proteins"/>
    <property type="match status" value="1"/>
</dbReference>
<dbReference type="InterPro" id="IPR011344">
    <property type="entry name" value="ssDNA-bd"/>
</dbReference>
<keyword evidence="1 2" id="KW-0238">DNA-binding</keyword>
<dbReference type="GO" id="GO:0090297">
    <property type="term" value="P:positive regulation of mitochondrial DNA replication"/>
    <property type="evidence" value="ECO:0007669"/>
    <property type="project" value="EnsemblFungi"/>
</dbReference>
<dbReference type="Gene3D" id="2.40.50.140">
    <property type="entry name" value="Nucleic acid-binding proteins"/>
    <property type="match status" value="1"/>
</dbReference>
<accession>A0A1E3PBJ7</accession>
<dbReference type="OrthoDB" id="1078367at2759"/>
<gene>
    <name evidence="3" type="ORF">WICANDRAFT_76938</name>
</gene>
<name>A0A1E3PBJ7_WICAA</name>
<dbReference type="PANTHER" id="PTHR10302:SF0">
    <property type="entry name" value="SINGLE-STRANDED DNA-BINDING PROTEIN, MITOCHONDRIAL"/>
    <property type="match status" value="1"/>
</dbReference>
<dbReference type="Proteomes" id="UP000094112">
    <property type="component" value="Unassembled WGS sequence"/>
</dbReference>
<dbReference type="EMBL" id="KV454208">
    <property type="protein sequence ID" value="ODQ62775.1"/>
    <property type="molecule type" value="Genomic_DNA"/>
</dbReference>
<dbReference type="Pfam" id="PF00436">
    <property type="entry name" value="SSB"/>
    <property type="match status" value="1"/>
</dbReference>
<organism evidence="3 4">
    <name type="scientific">Wickerhamomyces anomalus (strain ATCC 58044 / CBS 1984 / NCYC 433 / NRRL Y-366-8)</name>
    <name type="common">Yeast</name>
    <name type="synonym">Hansenula anomala</name>
    <dbReference type="NCBI Taxonomy" id="683960"/>
    <lineage>
        <taxon>Eukaryota</taxon>
        <taxon>Fungi</taxon>
        <taxon>Dikarya</taxon>
        <taxon>Ascomycota</taxon>
        <taxon>Saccharomycotina</taxon>
        <taxon>Saccharomycetes</taxon>
        <taxon>Phaffomycetales</taxon>
        <taxon>Wickerhamomycetaceae</taxon>
        <taxon>Wickerhamomyces</taxon>
    </lineage>
</organism>
<dbReference type="GO" id="GO:0006264">
    <property type="term" value="P:mitochondrial DNA replication"/>
    <property type="evidence" value="ECO:0007669"/>
    <property type="project" value="TreeGrafter"/>
</dbReference>
<keyword evidence="4" id="KW-1185">Reference proteome</keyword>
<dbReference type="InterPro" id="IPR000424">
    <property type="entry name" value="Primosome_PriB/ssb"/>
</dbReference>
<evidence type="ECO:0000256" key="2">
    <source>
        <dbReference type="PROSITE-ProRule" id="PRU00252"/>
    </source>
</evidence>
<dbReference type="GO" id="GO:0003697">
    <property type="term" value="F:single-stranded DNA binding"/>
    <property type="evidence" value="ECO:0007669"/>
    <property type="project" value="EnsemblFungi"/>
</dbReference>
<dbReference type="GeneID" id="30201719"/>
<dbReference type="AlphaFoldDB" id="A0A1E3PBJ7"/>
<proteinExistence type="predicted"/>
<evidence type="ECO:0000256" key="1">
    <source>
        <dbReference type="ARBA" id="ARBA00023125"/>
    </source>
</evidence>
<protein>
    <recommendedName>
        <fullName evidence="5">Single-stranded DNA-binding protein RIM1, mitochondrial</fullName>
    </recommendedName>
</protein>
<evidence type="ECO:0000313" key="4">
    <source>
        <dbReference type="Proteomes" id="UP000094112"/>
    </source>
</evidence>
<evidence type="ECO:0000313" key="3">
    <source>
        <dbReference type="EMBL" id="ODQ62775.1"/>
    </source>
</evidence>